<dbReference type="eggNOG" id="arCOG07290">
    <property type="taxonomic scope" value="Archaea"/>
</dbReference>
<evidence type="ECO:0000313" key="2">
    <source>
        <dbReference type="Proteomes" id="UP000003980"/>
    </source>
</evidence>
<gene>
    <name evidence="1" type="ORF">MetMK1DRAFT_00025940</name>
</gene>
<keyword evidence="2" id="KW-1185">Reference proteome</keyword>
<dbReference type="HOGENOM" id="CLU_1500309_0_0_2"/>
<evidence type="ECO:0000313" key="1">
    <source>
        <dbReference type="EMBL" id="EHP68171.1"/>
    </source>
</evidence>
<dbReference type="Proteomes" id="UP000003980">
    <property type="component" value="Unassembled WGS sequence"/>
</dbReference>
<dbReference type="OrthoDB" id="34684at2157"/>
<accession>H2C7P5</accession>
<dbReference type="EMBL" id="JH597770">
    <property type="protein sequence ID" value="EHP68171.1"/>
    <property type="molecule type" value="Genomic_DNA"/>
</dbReference>
<name>H2C7P5_9CREN</name>
<protein>
    <submittedName>
        <fullName evidence="1">Uncharacterized protein</fullName>
    </submittedName>
</protein>
<dbReference type="AlphaFoldDB" id="H2C7P5"/>
<organism evidence="1 2">
    <name type="scientific">Metallosphaera yellowstonensis MK1</name>
    <dbReference type="NCBI Taxonomy" id="671065"/>
    <lineage>
        <taxon>Archaea</taxon>
        <taxon>Thermoproteota</taxon>
        <taxon>Thermoprotei</taxon>
        <taxon>Sulfolobales</taxon>
        <taxon>Sulfolobaceae</taxon>
        <taxon>Metallosphaera</taxon>
    </lineage>
</organism>
<reference evidence="1 2" key="1">
    <citation type="submission" date="2012-01" db="EMBL/GenBank/DDBJ databases">
        <title>Improved High-Quality Draft sequence of Metallosphaera yellowstonensis MK1.</title>
        <authorList>
            <consortium name="US DOE Joint Genome Institute"/>
            <person name="Lucas S."/>
            <person name="Han J."/>
            <person name="Cheng J.-F."/>
            <person name="Goodwin L."/>
            <person name="Pitluck S."/>
            <person name="Peters L."/>
            <person name="Teshima H."/>
            <person name="Detter J.C."/>
            <person name="Han C."/>
            <person name="Tapia R."/>
            <person name="Land M."/>
            <person name="Hauser L."/>
            <person name="Kyrpides N."/>
            <person name="Kozubal M."/>
            <person name="Macur R.E."/>
            <person name="Jay Z."/>
            <person name="Inskeep W."/>
            <person name="Woyke T."/>
        </authorList>
    </citation>
    <scope>NUCLEOTIDE SEQUENCE [LARGE SCALE GENOMIC DNA]</scope>
    <source>
        <strain evidence="1 2">MK1</strain>
    </source>
</reference>
<dbReference type="RefSeq" id="WP_009074327.1">
    <property type="nucleotide sequence ID" value="NZ_JH597770.1"/>
</dbReference>
<proteinExistence type="predicted"/>
<sequence>MKLFGVNVDSLLTPEVRYLMTSTSFLPSLDEERPSIYSLDEGGRIIRELIILRESKLPGRRPQPGYKVKVEVKGDGRLSSLGGTNSLSVSLRAKNIREWLSADLIFQAGYINPSVTLIVRDVPVLANDEGELQTQVINFLREWGIKAEKLPVTLNYVPPGKKVKSRLIDIDYLSLAFSPKFSSDLARDLFG</sequence>